<feature type="transmembrane region" description="Helical" evidence="9">
    <location>
        <begin position="12"/>
        <end position="32"/>
    </location>
</feature>
<feature type="transmembrane region" description="Helical" evidence="9">
    <location>
        <begin position="334"/>
        <end position="355"/>
    </location>
</feature>
<evidence type="ECO:0000256" key="2">
    <source>
        <dbReference type="ARBA" id="ARBA00006434"/>
    </source>
</evidence>
<feature type="transmembrane region" description="Helical" evidence="9">
    <location>
        <begin position="419"/>
        <end position="441"/>
    </location>
</feature>
<dbReference type="Gene3D" id="1.20.1730.10">
    <property type="entry name" value="Sodium/glucose cotransporter"/>
    <property type="match status" value="1"/>
</dbReference>
<feature type="transmembrane region" description="Helical" evidence="9">
    <location>
        <begin position="161"/>
        <end position="179"/>
    </location>
</feature>
<evidence type="ECO:0000313" key="11">
    <source>
        <dbReference type="Proteomes" id="UP000007264"/>
    </source>
</evidence>
<keyword evidence="6 9" id="KW-0472">Membrane</keyword>
<evidence type="ECO:0000256" key="6">
    <source>
        <dbReference type="ARBA" id="ARBA00023136"/>
    </source>
</evidence>
<evidence type="ECO:0000256" key="8">
    <source>
        <dbReference type="SAM" id="MobiDB-lite"/>
    </source>
</evidence>
<protein>
    <recommendedName>
        <fullName evidence="12">Urea active transporter</fullName>
    </recommendedName>
</protein>
<sequence length="639" mass="68286">MEFLMQGTGYAILVGFGAVFAVVTVLALWLDINFAGHHSNSENFQTAGRRIKTGLISVDVVSHWTWTFTLLQSSTVTFKYGACGAFWFSAGATLQIMLFGVMAIQIKRKAPNCHTILEVVRLRWGKPAHLVFFYLFFINNLFITSTLIVGASSVITTLTGVSLEASCILIPLGIIIYCVAGGLKAAFISSYMHSVIIFAVIAALIFTVFVPNSTTNTTLGSISNVYNNLLVRAEAVPVVGNKDGSLLTMYSVGGLEFGWIFFATCFGWVWADQGFWQSAIAARPEAAYKGYILGGLLWFAVPFSMATTIGLAGLALDLPMSTQEIGQALVPPAVAYHLLGKGGVIMIVIIIFMAVTSSGSAELVAVSSLVSYDVYKTYINPKATGKQVLLVSRLTVLIFGLFSGVFCIGLIHAGIDINWLFSVIGLLVASVFPPISFLLIWNAVPSGAAIAGALGGQFLAITAWLSSTHILSGELTTITTSQNGPSLSGNITAIVSSAIVDGDVESPAMKRAYKISLWWAFGLSAVTFVIWPLLTLPAGATWSKGYFTFWIILSIVWGLVAGLVVTFYPLIESRKVIIRILTCRPKRSTHSVPSSSSLPSDDSTLASPKKVGKEGNGVAPPDSIDAKLAPGDISIQVPR</sequence>
<keyword evidence="11" id="KW-1185">Reference proteome</keyword>
<dbReference type="PANTHER" id="PTHR46154">
    <property type="match status" value="1"/>
</dbReference>
<feature type="transmembrane region" description="Helical" evidence="9">
    <location>
        <begin position="516"/>
        <end position="534"/>
    </location>
</feature>
<dbReference type="Pfam" id="PF00474">
    <property type="entry name" value="SSF"/>
    <property type="match status" value="1"/>
</dbReference>
<evidence type="ECO:0000256" key="7">
    <source>
        <dbReference type="RuleBase" id="RU362091"/>
    </source>
</evidence>
<dbReference type="GeneID" id="17039015"/>
<evidence type="ECO:0000256" key="4">
    <source>
        <dbReference type="ARBA" id="ARBA00022692"/>
    </source>
</evidence>
<dbReference type="InterPro" id="IPR038377">
    <property type="entry name" value="Na/Glc_symporter_sf"/>
</dbReference>
<dbReference type="InterPro" id="IPR001734">
    <property type="entry name" value="Na/solute_symporter"/>
</dbReference>
<dbReference type="PROSITE" id="PS50283">
    <property type="entry name" value="NA_SOLUT_SYMP_3"/>
    <property type="match status" value="1"/>
</dbReference>
<comment type="caution">
    <text evidence="10">The sequence shown here is derived from an EMBL/GenBank/DDBJ whole genome shotgun (WGS) entry which is preliminary data.</text>
</comment>
<keyword evidence="3" id="KW-0813">Transport</keyword>
<comment type="subcellular location">
    <subcellularLocation>
        <location evidence="1">Membrane</location>
        <topology evidence="1">Multi-pass membrane protein</topology>
    </subcellularLocation>
</comment>
<feature type="region of interest" description="Disordered" evidence="8">
    <location>
        <begin position="587"/>
        <end position="639"/>
    </location>
</feature>
<proteinExistence type="inferred from homology"/>
<dbReference type="PANTHER" id="PTHR46154:SF4">
    <property type="entry name" value="UREA ACTIVE TRANSPORTER"/>
    <property type="match status" value="1"/>
</dbReference>
<feature type="transmembrane region" description="Helical" evidence="9">
    <location>
        <begin position="247"/>
        <end position="270"/>
    </location>
</feature>
<dbReference type="Proteomes" id="UP000007264">
    <property type="component" value="Unassembled WGS sequence"/>
</dbReference>
<comment type="similarity">
    <text evidence="2 7">Belongs to the sodium:solute symporter (SSF) (TC 2.A.21) family.</text>
</comment>
<feature type="transmembrane region" description="Helical" evidence="9">
    <location>
        <begin position="191"/>
        <end position="210"/>
    </location>
</feature>
<dbReference type="RefSeq" id="XP_005645577.1">
    <property type="nucleotide sequence ID" value="XM_005645520.1"/>
</dbReference>
<feature type="transmembrane region" description="Helical" evidence="9">
    <location>
        <begin position="131"/>
        <end position="155"/>
    </location>
</feature>
<feature type="transmembrane region" description="Helical" evidence="9">
    <location>
        <begin position="291"/>
        <end position="314"/>
    </location>
</feature>
<dbReference type="OrthoDB" id="6132759at2759"/>
<dbReference type="GO" id="GO:0005886">
    <property type="term" value="C:plasma membrane"/>
    <property type="evidence" value="ECO:0007669"/>
    <property type="project" value="TreeGrafter"/>
</dbReference>
<dbReference type="STRING" id="574566.I0YRL4"/>
<feature type="compositionally biased region" description="Low complexity" evidence="8">
    <location>
        <begin position="590"/>
        <end position="607"/>
    </location>
</feature>
<dbReference type="EMBL" id="AGSI01000013">
    <property type="protein sequence ID" value="EIE21033.1"/>
    <property type="molecule type" value="Genomic_DNA"/>
</dbReference>
<dbReference type="CDD" id="cd11476">
    <property type="entry name" value="SLC5sbd_DUR3"/>
    <property type="match status" value="1"/>
</dbReference>
<keyword evidence="5 9" id="KW-1133">Transmembrane helix</keyword>
<dbReference type="InterPro" id="IPR031155">
    <property type="entry name" value="DUR"/>
</dbReference>
<dbReference type="AlphaFoldDB" id="I0YRL4"/>
<dbReference type="GO" id="GO:0015204">
    <property type="term" value="F:urea transmembrane transporter activity"/>
    <property type="evidence" value="ECO:0007669"/>
    <property type="project" value="InterPro"/>
</dbReference>
<accession>I0YRL4</accession>
<organism evidence="10 11">
    <name type="scientific">Coccomyxa subellipsoidea (strain C-169)</name>
    <name type="common">Green microalga</name>
    <dbReference type="NCBI Taxonomy" id="574566"/>
    <lineage>
        <taxon>Eukaryota</taxon>
        <taxon>Viridiplantae</taxon>
        <taxon>Chlorophyta</taxon>
        <taxon>core chlorophytes</taxon>
        <taxon>Trebouxiophyceae</taxon>
        <taxon>Trebouxiophyceae incertae sedis</taxon>
        <taxon>Coccomyxaceae</taxon>
        <taxon>Coccomyxa</taxon>
        <taxon>Coccomyxa subellipsoidea</taxon>
    </lineage>
</organism>
<dbReference type="KEGG" id="csl:COCSUDRAFT_37454"/>
<evidence type="ECO:0000256" key="5">
    <source>
        <dbReference type="ARBA" id="ARBA00022989"/>
    </source>
</evidence>
<name>I0YRL4_COCSC</name>
<evidence type="ECO:0000256" key="1">
    <source>
        <dbReference type="ARBA" id="ARBA00004141"/>
    </source>
</evidence>
<dbReference type="eggNOG" id="KOG2348">
    <property type="taxonomic scope" value="Eukaryota"/>
</dbReference>
<evidence type="ECO:0000256" key="3">
    <source>
        <dbReference type="ARBA" id="ARBA00022448"/>
    </source>
</evidence>
<feature type="transmembrane region" description="Helical" evidence="9">
    <location>
        <begin position="390"/>
        <end position="413"/>
    </location>
</feature>
<gene>
    <name evidence="10" type="ORF">COCSUDRAFT_37454</name>
</gene>
<feature type="transmembrane region" description="Helical" evidence="9">
    <location>
        <begin position="546"/>
        <end position="571"/>
    </location>
</feature>
<reference evidence="10 11" key="1">
    <citation type="journal article" date="2012" name="Genome Biol.">
        <title>The genome of the polar eukaryotic microalga coccomyxa subellipsoidea reveals traits of cold adaptation.</title>
        <authorList>
            <person name="Blanc G."/>
            <person name="Agarkova I."/>
            <person name="Grimwood J."/>
            <person name="Kuo A."/>
            <person name="Brueggeman A."/>
            <person name="Dunigan D."/>
            <person name="Gurnon J."/>
            <person name="Ladunga I."/>
            <person name="Lindquist E."/>
            <person name="Lucas S."/>
            <person name="Pangilinan J."/>
            <person name="Proschold T."/>
            <person name="Salamov A."/>
            <person name="Schmutz J."/>
            <person name="Weeks D."/>
            <person name="Yamada T."/>
            <person name="Claverie J.M."/>
            <person name="Grigoriev I."/>
            <person name="Van Etten J."/>
            <person name="Lomsadze A."/>
            <person name="Borodovsky M."/>
        </authorList>
    </citation>
    <scope>NUCLEOTIDE SEQUENCE [LARGE SCALE GENOMIC DNA]</scope>
    <source>
        <strain evidence="10 11">C-169</strain>
    </source>
</reference>
<feature type="transmembrane region" description="Helical" evidence="9">
    <location>
        <begin position="85"/>
        <end position="104"/>
    </location>
</feature>
<evidence type="ECO:0000256" key="9">
    <source>
        <dbReference type="SAM" id="Phobius"/>
    </source>
</evidence>
<evidence type="ECO:0000313" key="10">
    <source>
        <dbReference type="EMBL" id="EIE21033.1"/>
    </source>
</evidence>
<evidence type="ECO:0008006" key="12">
    <source>
        <dbReference type="Google" id="ProtNLM"/>
    </source>
</evidence>
<keyword evidence="4 9" id="KW-0812">Transmembrane</keyword>